<evidence type="ECO:0008006" key="3">
    <source>
        <dbReference type="Google" id="ProtNLM"/>
    </source>
</evidence>
<dbReference type="OrthoDB" id="9758307at2"/>
<reference evidence="1 2" key="1">
    <citation type="submission" date="2016-10" db="EMBL/GenBank/DDBJ databases">
        <authorList>
            <person name="de Groot N.N."/>
        </authorList>
    </citation>
    <scope>NUCLEOTIDE SEQUENCE [LARGE SCALE GENOMIC DNA]</scope>
    <source>
        <strain evidence="1 2">AR67</strain>
    </source>
</reference>
<dbReference type="AlphaFoldDB" id="A0A1I1KM68"/>
<evidence type="ECO:0000313" key="2">
    <source>
        <dbReference type="Proteomes" id="UP000182192"/>
    </source>
</evidence>
<sequence length="150" mass="17063">MFGLFGSKKKQQPELVKDEVLGDLYYEAPTWHGRMGFKLFGETYEIDIDMISENDTPVTAAQKESYKKILDNEKITAEIEKVLLAQFPEDEFGCLEYEPVSICFRPNGYCALIVYIGGEDEEAFGYAVTIFPEISFYGDDAGYCTMAYFT</sequence>
<accession>A0A1I1KM68</accession>
<protein>
    <recommendedName>
        <fullName evidence="3">DUF2262 domain-containing protein</fullName>
    </recommendedName>
</protein>
<evidence type="ECO:0000313" key="1">
    <source>
        <dbReference type="EMBL" id="SFC61791.1"/>
    </source>
</evidence>
<dbReference type="Proteomes" id="UP000182192">
    <property type="component" value="Unassembled WGS sequence"/>
</dbReference>
<gene>
    <name evidence="1" type="ORF">SAMN02910406_02061</name>
</gene>
<dbReference type="RefSeq" id="WP_024857291.1">
    <property type="nucleotide sequence ID" value="NZ_FOKQ01000016.1"/>
</dbReference>
<dbReference type="EMBL" id="FOKQ01000016">
    <property type="protein sequence ID" value="SFC61791.1"/>
    <property type="molecule type" value="Genomic_DNA"/>
</dbReference>
<organism evidence="1 2">
    <name type="scientific">Ruminococcus albus</name>
    <dbReference type="NCBI Taxonomy" id="1264"/>
    <lineage>
        <taxon>Bacteria</taxon>
        <taxon>Bacillati</taxon>
        <taxon>Bacillota</taxon>
        <taxon>Clostridia</taxon>
        <taxon>Eubacteriales</taxon>
        <taxon>Oscillospiraceae</taxon>
        <taxon>Ruminococcus</taxon>
    </lineage>
</organism>
<name>A0A1I1KM68_RUMAL</name>
<proteinExistence type="predicted"/>